<dbReference type="OrthoDB" id="5483347at2"/>
<reference evidence="2 5" key="2">
    <citation type="submission" date="2019-07" db="EMBL/GenBank/DDBJ databases">
        <title>Whole genome shotgun sequence of Myxococcus fulvus NBRC 100333.</title>
        <authorList>
            <person name="Hosoyama A."/>
            <person name="Uohara A."/>
            <person name="Ohji S."/>
            <person name="Ichikawa N."/>
        </authorList>
    </citation>
    <scope>NUCLEOTIDE SEQUENCE [LARGE SCALE GENOMIC DNA]</scope>
    <source>
        <strain evidence="2 5">NBRC 100333</strain>
    </source>
</reference>
<reference evidence="3 4" key="1">
    <citation type="submission" date="2016-10" db="EMBL/GenBank/DDBJ databases">
        <authorList>
            <person name="Varghese N."/>
            <person name="Submissions S."/>
        </authorList>
    </citation>
    <scope>NUCLEOTIDE SEQUENCE [LARGE SCALE GENOMIC DNA]</scope>
    <source>
        <strain evidence="3 4">DSM 16525</strain>
    </source>
</reference>
<proteinExistence type="predicted"/>
<evidence type="ECO:0000313" key="5">
    <source>
        <dbReference type="Proteomes" id="UP000321514"/>
    </source>
</evidence>
<sequence>MRRASILFLLFATSCSVPSLVELNSDCDKKLDPTHLFEGGPAHAVLGAGSGCRVVTTSTALIGFTPGCVQFRAMDAMSGEEFVAELTGLRESQVTDLRVAFLPPDSWAPELSITVRSFEQSCNDGVQIGLLLRGVTAIAGQAVPVSLALDGRDADNDGFVARNFGGSDCRDDSAAVFPGAPELCNGQDDNCDGIGDEAEFNLGKSCTASNGCVGAYQCDPEALSQGCYASTSGRLVYPDVDRDGYGAGMGISMCGTPPTGYVPNNQDCNDNAPNVYPGATEWCDGRDNNCDNIRDEGYPNLGSACLDANTQCAGTYQCAPEQTSTVCVSSGSC</sequence>
<dbReference type="AlphaFoldDB" id="A0A511T3H9"/>
<dbReference type="Proteomes" id="UP000183760">
    <property type="component" value="Unassembled WGS sequence"/>
</dbReference>
<dbReference type="Pfam" id="PF11617">
    <property type="entry name" value="Cu-binding_MopE"/>
    <property type="match status" value="2"/>
</dbReference>
<dbReference type="RefSeq" id="WP_074957282.1">
    <property type="nucleotide sequence ID" value="NZ_BJXR01000030.1"/>
</dbReference>
<dbReference type="EMBL" id="BJXR01000030">
    <property type="protein sequence ID" value="GEN08705.1"/>
    <property type="molecule type" value="Genomic_DNA"/>
</dbReference>
<comment type="caution">
    <text evidence="2">The sequence shown here is derived from an EMBL/GenBank/DDBJ whole genome shotgun (WGS) entry which is preliminary data.</text>
</comment>
<feature type="chain" id="PRO_5023023942" evidence="1">
    <location>
        <begin position="20"/>
        <end position="333"/>
    </location>
</feature>
<evidence type="ECO:0000313" key="2">
    <source>
        <dbReference type="EMBL" id="GEN08705.1"/>
    </source>
</evidence>
<accession>A0A511T3H9</accession>
<dbReference type="Proteomes" id="UP000321514">
    <property type="component" value="Unassembled WGS sequence"/>
</dbReference>
<evidence type="ECO:0000313" key="3">
    <source>
        <dbReference type="EMBL" id="SEU29831.1"/>
    </source>
</evidence>
<name>A0A511T3H9_MYXFU</name>
<feature type="signal peptide" evidence="1">
    <location>
        <begin position="1"/>
        <end position="19"/>
    </location>
</feature>
<organism evidence="2 5">
    <name type="scientific">Myxococcus fulvus</name>
    <dbReference type="NCBI Taxonomy" id="33"/>
    <lineage>
        <taxon>Bacteria</taxon>
        <taxon>Pseudomonadati</taxon>
        <taxon>Myxococcota</taxon>
        <taxon>Myxococcia</taxon>
        <taxon>Myxococcales</taxon>
        <taxon>Cystobacterineae</taxon>
        <taxon>Myxococcaceae</taxon>
        <taxon>Myxococcus</taxon>
    </lineage>
</organism>
<dbReference type="InterPro" id="IPR021655">
    <property type="entry name" value="Put_metal-bd"/>
</dbReference>
<dbReference type="PROSITE" id="PS51257">
    <property type="entry name" value="PROKAR_LIPOPROTEIN"/>
    <property type="match status" value="1"/>
</dbReference>
<dbReference type="EMBL" id="FOIB01000008">
    <property type="protein sequence ID" value="SEU29831.1"/>
    <property type="molecule type" value="Genomic_DNA"/>
</dbReference>
<gene>
    <name evidence="2" type="ORF">MFU01_37420</name>
    <name evidence="3" type="ORF">SAMN05443572_108253</name>
</gene>
<keyword evidence="1" id="KW-0732">Signal</keyword>
<keyword evidence="4" id="KW-1185">Reference proteome</keyword>
<evidence type="ECO:0000256" key="1">
    <source>
        <dbReference type="SAM" id="SignalP"/>
    </source>
</evidence>
<evidence type="ECO:0000313" key="4">
    <source>
        <dbReference type="Proteomes" id="UP000183760"/>
    </source>
</evidence>
<protein>
    <submittedName>
        <fullName evidence="3">Metal-binding motif-containing protein</fullName>
    </submittedName>
</protein>